<keyword evidence="3" id="KW-1185">Reference proteome</keyword>
<protein>
    <submittedName>
        <fullName evidence="2">Uncharacterized protein</fullName>
    </submittedName>
</protein>
<dbReference type="Proteomes" id="UP000265520">
    <property type="component" value="Unassembled WGS sequence"/>
</dbReference>
<dbReference type="AlphaFoldDB" id="A0A392RKP4"/>
<evidence type="ECO:0000313" key="3">
    <source>
        <dbReference type="Proteomes" id="UP000265520"/>
    </source>
</evidence>
<sequence>MLPAMSINDEIDFGDDDFSESWN</sequence>
<comment type="caution">
    <text evidence="2">The sequence shown here is derived from an EMBL/GenBank/DDBJ whole genome shotgun (WGS) entry which is preliminary data.</text>
</comment>
<feature type="region of interest" description="Disordered" evidence="1">
    <location>
        <begin position="1"/>
        <end position="23"/>
    </location>
</feature>
<name>A0A392RKP4_9FABA</name>
<feature type="non-terminal residue" evidence="2">
    <location>
        <position position="23"/>
    </location>
</feature>
<evidence type="ECO:0000256" key="1">
    <source>
        <dbReference type="SAM" id="MobiDB-lite"/>
    </source>
</evidence>
<reference evidence="2 3" key="1">
    <citation type="journal article" date="2018" name="Front. Plant Sci.">
        <title>Red Clover (Trifolium pratense) and Zigzag Clover (T. medium) - A Picture of Genomic Similarities and Differences.</title>
        <authorList>
            <person name="Dluhosova J."/>
            <person name="Istvanek J."/>
            <person name="Nedelnik J."/>
            <person name="Repkova J."/>
        </authorList>
    </citation>
    <scope>NUCLEOTIDE SEQUENCE [LARGE SCALE GENOMIC DNA]</scope>
    <source>
        <strain evidence="3">cv. 10/8</strain>
        <tissue evidence="2">Leaf</tissue>
    </source>
</reference>
<proteinExistence type="predicted"/>
<accession>A0A392RKP4</accession>
<organism evidence="2 3">
    <name type="scientific">Trifolium medium</name>
    <dbReference type="NCBI Taxonomy" id="97028"/>
    <lineage>
        <taxon>Eukaryota</taxon>
        <taxon>Viridiplantae</taxon>
        <taxon>Streptophyta</taxon>
        <taxon>Embryophyta</taxon>
        <taxon>Tracheophyta</taxon>
        <taxon>Spermatophyta</taxon>
        <taxon>Magnoliopsida</taxon>
        <taxon>eudicotyledons</taxon>
        <taxon>Gunneridae</taxon>
        <taxon>Pentapetalae</taxon>
        <taxon>rosids</taxon>
        <taxon>fabids</taxon>
        <taxon>Fabales</taxon>
        <taxon>Fabaceae</taxon>
        <taxon>Papilionoideae</taxon>
        <taxon>50 kb inversion clade</taxon>
        <taxon>NPAAA clade</taxon>
        <taxon>Hologalegina</taxon>
        <taxon>IRL clade</taxon>
        <taxon>Trifolieae</taxon>
        <taxon>Trifolium</taxon>
    </lineage>
</organism>
<feature type="compositionally biased region" description="Acidic residues" evidence="1">
    <location>
        <begin position="9"/>
        <end position="23"/>
    </location>
</feature>
<evidence type="ECO:0000313" key="2">
    <source>
        <dbReference type="EMBL" id="MCI37203.1"/>
    </source>
</evidence>
<dbReference type="EMBL" id="LXQA010242025">
    <property type="protein sequence ID" value="MCI37203.1"/>
    <property type="molecule type" value="Genomic_DNA"/>
</dbReference>